<protein>
    <submittedName>
        <fullName evidence="2">Uncharacterized protein</fullName>
    </submittedName>
</protein>
<proteinExistence type="predicted"/>
<evidence type="ECO:0000313" key="3">
    <source>
        <dbReference type="Proteomes" id="UP001163046"/>
    </source>
</evidence>
<feature type="compositionally biased region" description="Low complexity" evidence="1">
    <location>
        <begin position="12"/>
        <end position="21"/>
    </location>
</feature>
<evidence type="ECO:0000256" key="1">
    <source>
        <dbReference type="SAM" id="MobiDB-lite"/>
    </source>
</evidence>
<dbReference type="OrthoDB" id="957735at2759"/>
<gene>
    <name evidence="2" type="ORF">OS493_040591</name>
</gene>
<dbReference type="AlphaFoldDB" id="A0A9W9Y6F0"/>
<feature type="region of interest" description="Disordered" evidence="1">
    <location>
        <begin position="113"/>
        <end position="133"/>
    </location>
</feature>
<name>A0A9W9Y6F0_9CNID</name>
<accession>A0A9W9Y6F0</accession>
<organism evidence="2 3">
    <name type="scientific">Desmophyllum pertusum</name>
    <dbReference type="NCBI Taxonomy" id="174260"/>
    <lineage>
        <taxon>Eukaryota</taxon>
        <taxon>Metazoa</taxon>
        <taxon>Cnidaria</taxon>
        <taxon>Anthozoa</taxon>
        <taxon>Hexacorallia</taxon>
        <taxon>Scleractinia</taxon>
        <taxon>Caryophylliina</taxon>
        <taxon>Caryophylliidae</taxon>
        <taxon>Desmophyllum</taxon>
    </lineage>
</organism>
<feature type="compositionally biased region" description="Basic and acidic residues" evidence="1">
    <location>
        <begin position="75"/>
        <end position="86"/>
    </location>
</feature>
<reference evidence="2" key="1">
    <citation type="submission" date="2023-01" db="EMBL/GenBank/DDBJ databases">
        <title>Genome assembly of the deep-sea coral Lophelia pertusa.</title>
        <authorList>
            <person name="Herrera S."/>
            <person name="Cordes E."/>
        </authorList>
    </citation>
    <scope>NUCLEOTIDE SEQUENCE</scope>
    <source>
        <strain evidence="2">USNM1676648</strain>
        <tissue evidence="2">Polyp</tissue>
    </source>
</reference>
<feature type="region of interest" description="Disordered" evidence="1">
    <location>
        <begin position="1"/>
        <end position="30"/>
    </location>
</feature>
<dbReference type="InterPro" id="IPR003903">
    <property type="entry name" value="UIM_dom"/>
</dbReference>
<keyword evidence="3" id="KW-1185">Reference proteome</keyword>
<dbReference type="PROSITE" id="PS50330">
    <property type="entry name" value="UIM"/>
    <property type="match status" value="1"/>
</dbReference>
<dbReference type="Proteomes" id="UP001163046">
    <property type="component" value="Unassembled WGS sequence"/>
</dbReference>
<feature type="non-terminal residue" evidence="2">
    <location>
        <position position="133"/>
    </location>
</feature>
<evidence type="ECO:0000313" key="2">
    <source>
        <dbReference type="EMBL" id="KAJ7306344.1"/>
    </source>
</evidence>
<comment type="caution">
    <text evidence="2">The sequence shown here is derived from an EMBL/GenBank/DDBJ whole genome shotgun (WGS) entry which is preliminary data.</text>
</comment>
<sequence>KTAEEGSKKSEGASSAIAAKKSAQEIRDEEEEELQLAMALSLSQEEAAKDDIEVTDSFSMDPDLARYLNRSYWEERNERQTSRERSSPSASAPVQTQADNNYTEIKSWWIERKKRKRKEEKCRETSQNPWLML</sequence>
<dbReference type="EMBL" id="MU828209">
    <property type="protein sequence ID" value="KAJ7306344.1"/>
    <property type="molecule type" value="Genomic_DNA"/>
</dbReference>
<feature type="compositionally biased region" description="Basic and acidic residues" evidence="1">
    <location>
        <begin position="1"/>
        <end position="11"/>
    </location>
</feature>
<feature type="region of interest" description="Disordered" evidence="1">
    <location>
        <begin position="75"/>
        <end position="99"/>
    </location>
</feature>